<sequence>MTCFLLGFIIVILILFKIFQKLSTGWDRSPTCLYGKTTIVTGANTGIGFHTALDFAKRGAKVILACRNKDKAEKARHTIIEQTGNSNVIVGIVDLASLASVRAFARQIKETEDRLDILVNNAGGFGIANVTTDDGLNLSMQINYFGPTLLTLLLI</sequence>
<name>A0A8K0CRG2_IGNLU</name>
<evidence type="ECO:0000313" key="3">
    <source>
        <dbReference type="EMBL" id="KAF2890331.1"/>
    </source>
</evidence>
<dbReference type="Pfam" id="PF00106">
    <property type="entry name" value="adh_short"/>
    <property type="match status" value="1"/>
</dbReference>
<evidence type="ECO:0000256" key="2">
    <source>
        <dbReference type="SAM" id="SignalP"/>
    </source>
</evidence>
<feature type="signal peptide" evidence="2">
    <location>
        <begin position="1"/>
        <end position="24"/>
    </location>
</feature>
<comment type="caution">
    <text evidence="3">The sequence shown here is derived from an EMBL/GenBank/DDBJ whole genome shotgun (WGS) entry which is preliminary data.</text>
</comment>
<dbReference type="AlphaFoldDB" id="A0A8K0CRG2"/>
<feature type="non-terminal residue" evidence="3">
    <location>
        <position position="1"/>
    </location>
</feature>
<keyword evidence="4" id="KW-1185">Reference proteome</keyword>
<protein>
    <submittedName>
        <fullName evidence="3">Uncharacterized protein</fullName>
    </submittedName>
</protein>
<dbReference type="InterPro" id="IPR036291">
    <property type="entry name" value="NAD(P)-bd_dom_sf"/>
</dbReference>
<dbReference type="PANTHER" id="PTHR43157">
    <property type="entry name" value="PHOSPHATIDYLINOSITOL-GLYCAN BIOSYNTHESIS CLASS F PROTEIN-RELATED"/>
    <property type="match status" value="1"/>
</dbReference>
<evidence type="ECO:0000256" key="1">
    <source>
        <dbReference type="ARBA" id="ARBA00023002"/>
    </source>
</evidence>
<dbReference type="PANTHER" id="PTHR43157:SF31">
    <property type="entry name" value="PHOSPHATIDYLINOSITOL-GLYCAN BIOSYNTHESIS CLASS F PROTEIN"/>
    <property type="match status" value="1"/>
</dbReference>
<dbReference type="EMBL" id="VTPC01054472">
    <property type="protein sequence ID" value="KAF2890331.1"/>
    <property type="molecule type" value="Genomic_DNA"/>
</dbReference>
<accession>A0A8K0CRG2</accession>
<proteinExistence type="predicted"/>
<gene>
    <name evidence="3" type="ORF">ILUMI_15842</name>
</gene>
<dbReference type="Gene3D" id="3.40.50.720">
    <property type="entry name" value="NAD(P)-binding Rossmann-like Domain"/>
    <property type="match status" value="1"/>
</dbReference>
<dbReference type="SUPFAM" id="SSF51735">
    <property type="entry name" value="NAD(P)-binding Rossmann-fold domains"/>
    <property type="match status" value="1"/>
</dbReference>
<reference evidence="3" key="1">
    <citation type="submission" date="2019-08" db="EMBL/GenBank/DDBJ databases">
        <title>The genome of the North American firefly Photinus pyralis.</title>
        <authorList>
            <consortium name="Photinus pyralis genome working group"/>
            <person name="Fallon T.R."/>
            <person name="Sander Lower S.E."/>
            <person name="Weng J.-K."/>
        </authorList>
    </citation>
    <scope>NUCLEOTIDE SEQUENCE</scope>
    <source>
        <strain evidence="3">TRF0915ILg1</strain>
        <tissue evidence="3">Whole body</tissue>
    </source>
</reference>
<feature type="chain" id="PRO_5035455595" evidence="2">
    <location>
        <begin position="25"/>
        <end position="155"/>
    </location>
</feature>
<keyword evidence="2" id="KW-0732">Signal</keyword>
<dbReference type="PRINTS" id="PR00081">
    <property type="entry name" value="GDHRDH"/>
</dbReference>
<dbReference type="Proteomes" id="UP000801492">
    <property type="component" value="Unassembled WGS sequence"/>
</dbReference>
<dbReference type="GO" id="GO:0016491">
    <property type="term" value="F:oxidoreductase activity"/>
    <property type="evidence" value="ECO:0007669"/>
    <property type="project" value="UniProtKB-KW"/>
</dbReference>
<keyword evidence="1" id="KW-0560">Oxidoreductase</keyword>
<organism evidence="3 4">
    <name type="scientific">Ignelater luminosus</name>
    <name type="common">Cucubano</name>
    <name type="synonym">Pyrophorus luminosus</name>
    <dbReference type="NCBI Taxonomy" id="2038154"/>
    <lineage>
        <taxon>Eukaryota</taxon>
        <taxon>Metazoa</taxon>
        <taxon>Ecdysozoa</taxon>
        <taxon>Arthropoda</taxon>
        <taxon>Hexapoda</taxon>
        <taxon>Insecta</taxon>
        <taxon>Pterygota</taxon>
        <taxon>Neoptera</taxon>
        <taxon>Endopterygota</taxon>
        <taxon>Coleoptera</taxon>
        <taxon>Polyphaga</taxon>
        <taxon>Elateriformia</taxon>
        <taxon>Elateroidea</taxon>
        <taxon>Elateridae</taxon>
        <taxon>Agrypninae</taxon>
        <taxon>Pyrophorini</taxon>
        <taxon>Ignelater</taxon>
    </lineage>
</organism>
<dbReference type="InterPro" id="IPR002347">
    <property type="entry name" value="SDR_fam"/>
</dbReference>
<dbReference type="OrthoDB" id="191139at2759"/>
<evidence type="ECO:0000313" key="4">
    <source>
        <dbReference type="Proteomes" id="UP000801492"/>
    </source>
</evidence>